<accession>A0A7V8RC51</accession>
<organism evidence="3 4">
    <name type="scientific">Sphingomonas ursincola</name>
    <dbReference type="NCBI Taxonomy" id="56361"/>
    <lineage>
        <taxon>Bacteria</taxon>
        <taxon>Pseudomonadati</taxon>
        <taxon>Pseudomonadota</taxon>
        <taxon>Alphaproteobacteria</taxon>
        <taxon>Sphingomonadales</taxon>
        <taxon>Sphingomonadaceae</taxon>
        <taxon>Sphingomonas</taxon>
    </lineage>
</organism>
<evidence type="ECO:0000259" key="2">
    <source>
        <dbReference type="Pfam" id="PF06283"/>
    </source>
</evidence>
<evidence type="ECO:0000313" key="3">
    <source>
        <dbReference type="EMBL" id="MBA1373485.1"/>
    </source>
</evidence>
<dbReference type="EMBL" id="VDES01000001">
    <property type="protein sequence ID" value="MBA1373485.1"/>
    <property type="molecule type" value="Genomic_DNA"/>
</dbReference>
<dbReference type="InterPro" id="IPR029062">
    <property type="entry name" value="Class_I_gatase-like"/>
</dbReference>
<protein>
    <submittedName>
        <fullName evidence="3">ThuA domain-containing protein</fullName>
    </submittedName>
</protein>
<comment type="caution">
    <text evidence="3">The sequence shown here is derived from an EMBL/GenBank/DDBJ whole genome shotgun (WGS) entry which is preliminary data.</text>
</comment>
<dbReference type="PANTHER" id="PTHR40469">
    <property type="entry name" value="SECRETED GLYCOSYL HYDROLASE"/>
    <property type="match status" value="1"/>
</dbReference>
<keyword evidence="4" id="KW-1185">Reference proteome</keyword>
<dbReference type="Pfam" id="PF06283">
    <property type="entry name" value="ThuA"/>
    <property type="match status" value="1"/>
</dbReference>
<name>A0A7V8RC51_9SPHN</name>
<dbReference type="SUPFAM" id="SSF52317">
    <property type="entry name" value="Class I glutamine amidotransferase-like"/>
    <property type="match status" value="1"/>
</dbReference>
<feature type="signal peptide" evidence="1">
    <location>
        <begin position="1"/>
        <end position="20"/>
    </location>
</feature>
<dbReference type="Gene3D" id="3.40.50.880">
    <property type="match status" value="1"/>
</dbReference>
<dbReference type="RefSeq" id="WP_181266516.1">
    <property type="nucleotide sequence ID" value="NZ_VDES01000001.1"/>
</dbReference>
<feature type="domain" description="ThuA-like" evidence="2">
    <location>
        <begin position="135"/>
        <end position="358"/>
    </location>
</feature>
<keyword evidence="1" id="KW-0732">Signal</keyword>
<evidence type="ECO:0000313" key="4">
    <source>
        <dbReference type="Proteomes" id="UP000589292"/>
    </source>
</evidence>
<proteinExistence type="predicted"/>
<dbReference type="InterPro" id="IPR029010">
    <property type="entry name" value="ThuA-like"/>
</dbReference>
<dbReference type="AlphaFoldDB" id="A0A7V8RC51"/>
<gene>
    <name evidence="3" type="ORF">FG486_03990</name>
</gene>
<dbReference type="Proteomes" id="UP000589292">
    <property type="component" value="Unassembled WGS sequence"/>
</dbReference>
<feature type="chain" id="PRO_5030835588" evidence="1">
    <location>
        <begin position="21"/>
        <end position="366"/>
    </location>
</feature>
<sequence>MLRPLAMAALALGVPGQLNAQAVTDCPLRDKPFSVESPLIDVLLNPEARRLTQAATGQDFDKTPPAFTGTTPPTFAAILTVAKFASFVGVPESAIAPLDAQLRALPVTAEDRQKRCQRYDNDRLAIALPRDGKPRLLLFEKIIGFKDTPSVNAAHAAFLAMAERKGWHIVATDKAGAFNAKTLGQFDAVIWNNISGDVLTLAQRKAFKSFLQRGGGFVGIHGSAGDPAWFWDWYADDLLGARFIGHPMKPQLQEARIAVDPDHPLAKALPAEWRMTDEWYSFGTNPRRIGARVLLTLDESTYSPVGIKGEDLRMGDHPIAWTHCIGRGRIFYSAIGHAPETYAQPQNVAMLEAAIGWAATERKACN</sequence>
<reference evidence="3 4" key="1">
    <citation type="journal article" date="1994" name="Int. J. Syst. Bacteriol.">
        <title>Phylogenetic positions of novel aerobic, bacteriochlorophyll a-containing bacteria and description of Roseococcus thiosulfatophilus gen. nov., sp. nov., Erythromicrobium ramosum gen. nov., sp. nov., and Erythrobacter litoralis sp. nov.</title>
        <authorList>
            <person name="Yurkov V."/>
            <person name="Stackebrandt E."/>
            <person name="Holmes A."/>
            <person name="Fuerst J.A."/>
            <person name="Hugenholtz P."/>
            <person name="Golecki J."/>
            <person name="Gad'on N."/>
            <person name="Gorlenko V.M."/>
            <person name="Kompantseva E.I."/>
            <person name="Drews G."/>
        </authorList>
    </citation>
    <scope>NUCLEOTIDE SEQUENCE [LARGE SCALE GENOMIC DNA]</scope>
    <source>
        <strain evidence="3 4">KR-99</strain>
    </source>
</reference>
<evidence type="ECO:0000256" key="1">
    <source>
        <dbReference type="SAM" id="SignalP"/>
    </source>
</evidence>
<dbReference type="PANTHER" id="PTHR40469:SF2">
    <property type="entry name" value="GALACTOSE-BINDING DOMAIN-LIKE SUPERFAMILY PROTEIN"/>
    <property type="match status" value="1"/>
</dbReference>